<name>A0A1I6UG30_9ACTN</name>
<proteinExistence type="predicted"/>
<dbReference type="RefSeq" id="WP_139275193.1">
    <property type="nucleotide sequence ID" value="NZ_FPAB01000005.1"/>
</dbReference>
<keyword evidence="1" id="KW-1133">Transmembrane helix</keyword>
<accession>A0A1I6UG30</accession>
<protein>
    <submittedName>
        <fullName evidence="2">Uncharacterized protein</fullName>
    </submittedName>
</protein>
<dbReference type="AlphaFoldDB" id="A0A1I6UG30"/>
<evidence type="ECO:0000256" key="1">
    <source>
        <dbReference type="SAM" id="Phobius"/>
    </source>
</evidence>
<keyword evidence="1" id="KW-0472">Membrane</keyword>
<reference evidence="3" key="1">
    <citation type="submission" date="2016-10" db="EMBL/GenBank/DDBJ databases">
        <authorList>
            <person name="Varghese N."/>
            <person name="Submissions S."/>
        </authorList>
    </citation>
    <scope>NUCLEOTIDE SEQUENCE [LARGE SCALE GENOMIC DNA]</scope>
    <source>
        <strain evidence="3">CGMCC 4.7047</strain>
    </source>
</reference>
<evidence type="ECO:0000313" key="2">
    <source>
        <dbReference type="EMBL" id="SFT00348.1"/>
    </source>
</evidence>
<gene>
    <name evidence="2" type="ORF">SAMN05444716_105544</name>
</gene>
<dbReference type="EMBL" id="FPAB01000005">
    <property type="protein sequence ID" value="SFT00348.1"/>
    <property type="molecule type" value="Genomic_DNA"/>
</dbReference>
<keyword evidence="3" id="KW-1185">Reference proteome</keyword>
<keyword evidence="1" id="KW-0812">Transmembrane</keyword>
<evidence type="ECO:0000313" key="3">
    <source>
        <dbReference type="Proteomes" id="UP000198873"/>
    </source>
</evidence>
<feature type="transmembrane region" description="Helical" evidence="1">
    <location>
        <begin position="62"/>
        <end position="86"/>
    </location>
</feature>
<sequence>MTSPPPTSAPQLREGRWWQPGICTGCCRRAVVTWAGPPEHGGRYAPTLLCADCLPGPRPRRVLYVLGTAGLLLTAAASVAAAVNAWRSL</sequence>
<dbReference type="STRING" id="1176198.SAMN05444716_105544"/>
<dbReference type="Proteomes" id="UP000198873">
    <property type="component" value="Unassembled WGS sequence"/>
</dbReference>
<organism evidence="2 3">
    <name type="scientific">Streptomyces harbinensis</name>
    <dbReference type="NCBI Taxonomy" id="1176198"/>
    <lineage>
        <taxon>Bacteria</taxon>
        <taxon>Bacillati</taxon>
        <taxon>Actinomycetota</taxon>
        <taxon>Actinomycetes</taxon>
        <taxon>Kitasatosporales</taxon>
        <taxon>Streptomycetaceae</taxon>
        <taxon>Streptomyces</taxon>
    </lineage>
</organism>